<sequence>MSSTTAFVSWPSAPLTDSLVRKALSCLSLPIHTTSTPTPSPLPSNLLQWSTYDSISHELTLSHPSSSLSSSYIIRKALIRKHFLSRTIHSYTTKHPDDEGAKLLKQGVPRTWEVEICWADELEEAWMLELYQLGIELDMNLEESEEKRKWWILKPGMADRGMGIRLFDSKGRLQEIFEEFEEQDDDGDEGEDKEDVQEDDQEDHDTSIVASQLRHFVIQEYIDTPLLLSPPSVPRPPTPSLTGHKFHLRAYVVASGALTLYLSNHILALFSSSPYSHPSPSFSSSTDDGVNKGQEMARHLTNTCLQPGQGEEYVRLLDELVGWSVIGDADGEGKVLTPEDVESVKVRMGKVLAETFKAALEMPVHFQPLPNAFELFGVDFLLSHHPPSRSTSAPQQNSSPWRISLLELNAEPAIEMTGPRLRWILEDVFTGVAKVCVGPFFSGVEGEGEGEKWGIGEMREGLRKCLEVEVRGSGGW</sequence>
<protein>
    <recommendedName>
        <fullName evidence="4">Tubulin-tyrosine ligase</fullName>
    </recommendedName>
</protein>
<evidence type="ECO:0000256" key="1">
    <source>
        <dbReference type="SAM" id="MobiDB-lite"/>
    </source>
</evidence>
<evidence type="ECO:0000313" key="3">
    <source>
        <dbReference type="Proteomes" id="UP000027265"/>
    </source>
</evidence>
<dbReference type="InterPro" id="IPR004344">
    <property type="entry name" value="TTL/TTLL_fam"/>
</dbReference>
<evidence type="ECO:0000313" key="2">
    <source>
        <dbReference type="EMBL" id="KDQ63771.1"/>
    </source>
</evidence>
<proteinExistence type="predicted"/>
<dbReference type="FunCoup" id="A0A067QMA5">
    <property type="interactions" value="4"/>
</dbReference>
<dbReference type="AlphaFoldDB" id="A0A067QMA5"/>
<dbReference type="GO" id="GO:0000932">
    <property type="term" value="C:P-body"/>
    <property type="evidence" value="ECO:0007669"/>
    <property type="project" value="TreeGrafter"/>
</dbReference>
<dbReference type="Gene3D" id="3.30.470.20">
    <property type="entry name" value="ATP-grasp fold, B domain"/>
    <property type="match status" value="1"/>
</dbReference>
<dbReference type="OrthoDB" id="202825at2759"/>
<feature type="compositionally biased region" description="Acidic residues" evidence="1">
    <location>
        <begin position="180"/>
        <end position="203"/>
    </location>
</feature>
<name>A0A067QMA5_9AGAM</name>
<gene>
    <name evidence="2" type="ORF">JAAARDRAFT_29812</name>
</gene>
<dbReference type="PANTHER" id="PTHR47551">
    <property type="entry name" value="TUBULIN--TYROSINE LIGASE PBY1-RELATED"/>
    <property type="match status" value="1"/>
</dbReference>
<dbReference type="EMBL" id="KL197710">
    <property type="protein sequence ID" value="KDQ63771.1"/>
    <property type="molecule type" value="Genomic_DNA"/>
</dbReference>
<dbReference type="PANTHER" id="PTHR47551:SF1">
    <property type="entry name" value="TUBULIN--TYROSINE LIGASE PBY1-RELATED"/>
    <property type="match status" value="1"/>
</dbReference>
<keyword evidence="3" id="KW-1185">Reference proteome</keyword>
<feature type="region of interest" description="Disordered" evidence="1">
    <location>
        <begin position="180"/>
        <end position="205"/>
    </location>
</feature>
<dbReference type="Proteomes" id="UP000027265">
    <property type="component" value="Unassembled WGS sequence"/>
</dbReference>
<dbReference type="InParanoid" id="A0A067QMA5"/>
<dbReference type="HOGENOM" id="CLU_031301_0_0_1"/>
<reference evidence="3" key="1">
    <citation type="journal article" date="2014" name="Proc. Natl. Acad. Sci. U.S.A.">
        <title>Extensive sampling of basidiomycete genomes demonstrates inadequacy of the white-rot/brown-rot paradigm for wood decay fungi.</title>
        <authorList>
            <person name="Riley R."/>
            <person name="Salamov A.A."/>
            <person name="Brown D.W."/>
            <person name="Nagy L.G."/>
            <person name="Floudas D."/>
            <person name="Held B.W."/>
            <person name="Levasseur A."/>
            <person name="Lombard V."/>
            <person name="Morin E."/>
            <person name="Otillar R."/>
            <person name="Lindquist E.A."/>
            <person name="Sun H."/>
            <person name="LaButti K.M."/>
            <person name="Schmutz J."/>
            <person name="Jabbour D."/>
            <person name="Luo H."/>
            <person name="Baker S.E."/>
            <person name="Pisabarro A.G."/>
            <person name="Walton J.D."/>
            <person name="Blanchette R.A."/>
            <person name="Henrissat B."/>
            <person name="Martin F."/>
            <person name="Cullen D."/>
            <person name="Hibbett D.S."/>
            <person name="Grigoriev I.V."/>
        </authorList>
    </citation>
    <scope>NUCLEOTIDE SEQUENCE [LARGE SCALE GENOMIC DNA]</scope>
    <source>
        <strain evidence="3">MUCL 33604</strain>
    </source>
</reference>
<accession>A0A067QMA5</accession>
<organism evidence="2 3">
    <name type="scientific">Jaapia argillacea MUCL 33604</name>
    <dbReference type="NCBI Taxonomy" id="933084"/>
    <lineage>
        <taxon>Eukaryota</taxon>
        <taxon>Fungi</taxon>
        <taxon>Dikarya</taxon>
        <taxon>Basidiomycota</taxon>
        <taxon>Agaricomycotina</taxon>
        <taxon>Agaricomycetes</taxon>
        <taxon>Agaricomycetidae</taxon>
        <taxon>Jaapiales</taxon>
        <taxon>Jaapiaceae</taxon>
        <taxon>Jaapia</taxon>
    </lineage>
</organism>
<dbReference type="PROSITE" id="PS51221">
    <property type="entry name" value="TTL"/>
    <property type="match status" value="1"/>
</dbReference>
<dbReference type="InterPro" id="IPR027746">
    <property type="entry name" value="TTL"/>
</dbReference>
<dbReference type="STRING" id="933084.A0A067QMA5"/>
<evidence type="ECO:0008006" key="4">
    <source>
        <dbReference type="Google" id="ProtNLM"/>
    </source>
</evidence>
<dbReference type="Pfam" id="PF03133">
    <property type="entry name" value="TTL"/>
    <property type="match status" value="1"/>
</dbReference>